<protein>
    <recommendedName>
        <fullName evidence="1">Chaperone DnaJ C-terminal domain-containing protein</fullName>
    </recommendedName>
</protein>
<keyword evidence="3" id="KW-1185">Reference proteome</keyword>
<dbReference type="AlphaFoldDB" id="A0A448XN27"/>
<reference evidence="2" key="1">
    <citation type="submission" date="2018-11" db="EMBL/GenBank/DDBJ databases">
        <authorList>
            <consortium name="Pathogen Informatics"/>
        </authorList>
    </citation>
    <scope>NUCLEOTIDE SEQUENCE</scope>
</reference>
<evidence type="ECO:0000313" key="3">
    <source>
        <dbReference type="Proteomes" id="UP000784294"/>
    </source>
</evidence>
<organism evidence="2 3">
    <name type="scientific">Protopolystoma xenopodis</name>
    <dbReference type="NCBI Taxonomy" id="117903"/>
    <lineage>
        <taxon>Eukaryota</taxon>
        <taxon>Metazoa</taxon>
        <taxon>Spiralia</taxon>
        <taxon>Lophotrochozoa</taxon>
        <taxon>Platyhelminthes</taxon>
        <taxon>Monogenea</taxon>
        <taxon>Polyopisthocotylea</taxon>
        <taxon>Polystomatidea</taxon>
        <taxon>Polystomatidae</taxon>
        <taxon>Protopolystoma</taxon>
    </lineage>
</organism>
<dbReference type="InterPro" id="IPR051736">
    <property type="entry name" value="DnaJ-B11-like"/>
</dbReference>
<dbReference type="PANTHER" id="PTHR44298">
    <property type="entry name" value="DNAJ HOMOLOG SUBFAMILY B MEMBER 11"/>
    <property type="match status" value="1"/>
</dbReference>
<evidence type="ECO:0000259" key="1">
    <source>
        <dbReference type="Pfam" id="PF01556"/>
    </source>
</evidence>
<dbReference type="FunFam" id="2.60.260.20:FF:000013">
    <property type="entry name" value="DnaJ subfamily B member 11"/>
    <property type="match status" value="1"/>
</dbReference>
<dbReference type="CDD" id="cd10747">
    <property type="entry name" value="DnaJ_C"/>
    <property type="match status" value="1"/>
</dbReference>
<name>A0A448XN27_9PLAT</name>
<evidence type="ECO:0000313" key="2">
    <source>
        <dbReference type="EMBL" id="VEL40684.1"/>
    </source>
</evidence>
<dbReference type="InterPro" id="IPR002939">
    <property type="entry name" value="DnaJ_C"/>
</dbReference>
<dbReference type="Proteomes" id="UP000784294">
    <property type="component" value="Unassembled WGS sequence"/>
</dbReference>
<feature type="domain" description="Chaperone DnaJ C-terminal" evidence="1">
    <location>
        <begin position="3"/>
        <end position="83"/>
    </location>
</feature>
<accession>A0A448XN27</accession>
<comment type="caution">
    <text evidence="2">The sequence shown here is derived from an EMBL/GenBank/DDBJ whole genome shotgun (WGS) entry which is preliminary data.</text>
</comment>
<dbReference type="GO" id="GO:0006457">
    <property type="term" value="P:protein folding"/>
    <property type="evidence" value="ECO:0007669"/>
    <property type="project" value="InterPro"/>
</dbReference>
<dbReference type="Pfam" id="PF01556">
    <property type="entry name" value="DnaJ_C"/>
    <property type="match status" value="1"/>
</dbReference>
<dbReference type="EMBL" id="CAAALY010265964">
    <property type="protein sequence ID" value="VEL40684.1"/>
    <property type="molecule type" value="Genomic_DNA"/>
</dbReference>
<dbReference type="OrthoDB" id="550424at2759"/>
<gene>
    <name evidence="2" type="ORF">PXEA_LOCUS34124</name>
</gene>
<sequence>MHRHLIFHRRGDDLHTNISISIVDALNGFSMEVSHLDGHKVKIRRDVVTWPGAILTVPGEGMPNYENNKVHGRLVIVFDVDFPKNYVFTEEQKSKVRDIFSDAKGYFKDGAKVYNGIDAVPSSQGRTVVIL</sequence>
<dbReference type="GO" id="GO:0051082">
    <property type="term" value="F:unfolded protein binding"/>
    <property type="evidence" value="ECO:0007669"/>
    <property type="project" value="InterPro"/>
</dbReference>
<proteinExistence type="predicted"/>
<dbReference type="InterPro" id="IPR008971">
    <property type="entry name" value="HSP40/DnaJ_pept-bd"/>
</dbReference>
<dbReference type="SUPFAM" id="SSF49493">
    <property type="entry name" value="HSP40/DnaJ peptide-binding domain"/>
    <property type="match status" value="1"/>
</dbReference>
<dbReference type="PANTHER" id="PTHR44298:SF1">
    <property type="entry name" value="DNAJ HOMOLOG SUBFAMILY B MEMBER 11"/>
    <property type="match status" value="1"/>
</dbReference>
<dbReference type="Gene3D" id="2.60.260.20">
    <property type="entry name" value="Urease metallochaperone UreE, N-terminal domain"/>
    <property type="match status" value="1"/>
</dbReference>